<dbReference type="GO" id="GO:0050043">
    <property type="term" value="F:lactate racemase activity"/>
    <property type="evidence" value="ECO:0007669"/>
    <property type="project" value="InterPro"/>
</dbReference>
<evidence type="ECO:0000259" key="1">
    <source>
        <dbReference type="Pfam" id="PF09861"/>
    </source>
</evidence>
<name>X0RXG6_9ZZZZ</name>
<dbReference type="Pfam" id="PF09861">
    <property type="entry name" value="Lar_N"/>
    <property type="match status" value="1"/>
</dbReference>
<dbReference type="AlphaFoldDB" id="X0RXG6"/>
<protein>
    <recommendedName>
        <fullName evidence="1">LarA-like N-terminal domain-containing protein</fullName>
    </recommendedName>
</protein>
<dbReference type="EMBL" id="BARS01000197">
    <property type="protein sequence ID" value="GAF73504.1"/>
    <property type="molecule type" value="Genomic_DNA"/>
</dbReference>
<comment type="caution">
    <text evidence="2">The sequence shown here is derived from an EMBL/GenBank/DDBJ whole genome shotgun (WGS) entry which is preliminary data.</text>
</comment>
<accession>X0RXG6</accession>
<feature type="domain" description="LarA-like N-terminal" evidence="1">
    <location>
        <begin position="32"/>
        <end position="162"/>
    </location>
</feature>
<dbReference type="Gene3D" id="3.40.50.11440">
    <property type="match status" value="1"/>
</dbReference>
<reference evidence="2" key="1">
    <citation type="journal article" date="2014" name="Front. Microbiol.">
        <title>High frequency of phylogenetically diverse reductive dehalogenase-homologous genes in deep subseafloor sedimentary metagenomes.</title>
        <authorList>
            <person name="Kawai M."/>
            <person name="Futagami T."/>
            <person name="Toyoda A."/>
            <person name="Takaki Y."/>
            <person name="Nishi S."/>
            <person name="Hori S."/>
            <person name="Arai W."/>
            <person name="Tsubouchi T."/>
            <person name="Morono Y."/>
            <person name="Uchiyama I."/>
            <person name="Ito T."/>
            <person name="Fujiyama A."/>
            <person name="Inagaki F."/>
            <person name="Takami H."/>
        </authorList>
    </citation>
    <scope>NUCLEOTIDE SEQUENCE</scope>
    <source>
        <strain evidence="2">Expedition CK06-06</strain>
    </source>
</reference>
<evidence type="ECO:0000313" key="2">
    <source>
        <dbReference type="EMBL" id="GAF73504.1"/>
    </source>
</evidence>
<gene>
    <name evidence="2" type="ORF">S01H1_00548</name>
</gene>
<dbReference type="InterPro" id="IPR018657">
    <property type="entry name" value="LarA-like_N"/>
</dbReference>
<sequence>MDISKVKVIGIDKIKFPEMIQIEQNVPDIHLTNIFETVQKQIAKTKFNKKIKEGSKVAIAVGSRNINKLADVVSAIITEVKKIGGIPFIVPAMGSHGGGIADGQKKVLRDFGISKESLNIPIISSMKTIKLGETKNNIPVYIDKNAMLADAIIIVARIKPHTDFSGDIESGLLKMVAVGLGKHIGATTIHNYGIESLFKIIPEVGLKVLEKAPIVLGIALLENNFSKLSEIVAIDPENFLEVEKKLLRKEKQLMPKLPLSEIDILLVNEIGKDISGAGMDPNIIGRSKSAEKNIGKNIHIIIPLDFTEKTHGNAAGIGLSDLITKKLFEKIDFNVFYTNLLASNGYLEGKIPLVLKNDEYAIKVAMKTLNKNCENVKIVRIQNTSNIIEMEVSKALLEEVKNNKKINIVGEARRLKADKGGNLLTYPY</sequence>
<proteinExistence type="predicted"/>
<organism evidence="2">
    <name type="scientific">marine sediment metagenome</name>
    <dbReference type="NCBI Taxonomy" id="412755"/>
    <lineage>
        <taxon>unclassified sequences</taxon>
        <taxon>metagenomes</taxon>
        <taxon>ecological metagenomes</taxon>
    </lineage>
</organism>